<dbReference type="GO" id="GO:0008336">
    <property type="term" value="F:gamma-butyrobetaine dioxygenase activity"/>
    <property type="evidence" value="ECO:0007669"/>
    <property type="project" value="TreeGrafter"/>
</dbReference>
<dbReference type="GO" id="GO:0045329">
    <property type="term" value="P:carnitine biosynthetic process"/>
    <property type="evidence" value="ECO:0007669"/>
    <property type="project" value="UniProtKB-UniPathway"/>
</dbReference>
<comment type="cofactor">
    <cofactor evidence="1">
        <name>Fe(2+)</name>
        <dbReference type="ChEBI" id="CHEBI:29033"/>
    </cofactor>
</comment>
<evidence type="ECO:0000259" key="10">
    <source>
        <dbReference type="Pfam" id="PF02668"/>
    </source>
</evidence>
<evidence type="ECO:0000259" key="11">
    <source>
        <dbReference type="Pfam" id="PF06155"/>
    </source>
</evidence>
<feature type="domain" description="TauD/TfdA-like" evidence="10">
    <location>
        <begin position="237"/>
        <end position="477"/>
    </location>
</feature>
<dbReference type="KEGG" id="aplc:110978522"/>
<comment type="cofactor">
    <cofactor evidence="2">
        <name>L-ascorbate</name>
        <dbReference type="ChEBI" id="CHEBI:38290"/>
    </cofactor>
</comment>
<protein>
    <submittedName>
        <fullName evidence="13">Gamma-butyrobetaine dioxygenase-like isoform X1</fullName>
    </submittedName>
</protein>
<comment type="similarity">
    <text evidence="4">Belongs to the gamma-BBH/TMLD family.</text>
</comment>
<dbReference type="InterPro" id="IPR042098">
    <property type="entry name" value="TauD-like_sf"/>
</dbReference>
<dbReference type="CDD" id="cd00250">
    <property type="entry name" value="CAS_like"/>
    <property type="match status" value="1"/>
</dbReference>
<evidence type="ECO:0000256" key="9">
    <source>
        <dbReference type="ARBA" id="ARBA00023004"/>
    </source>
</evidence>
<dbReference type="GO" id="GO:0046872">
    <property type="term" value="F:metal ion binding"/>
    <property type="evidence" value="ECO:0007669"/>
    <property type="project" value="UniProtKB-KW"/>
</dbReference>
<evidence type="ECO:0000256" key="8">
    <source>
        <dbReference type="ARBA" id="ARBA00023002"/>
    </source>
</evidence>
<dbReference type="Pfam" id="PF06155">
    <property type="entry name" value="GBBH-like_N"/>
    <property type="match status" value="1"/>
</dbReference>
<keyword evidence="7" id="KW-0223">Dioxygenase</keyword>
<evidence type="ECO:0000256" key="7">
    <source>
        <dbReference type="ARBA" id="ARBA00022964"/>
    </source>
</evidence>
<dbReference type="FunFam" id="3.30.2020.30:FF:000002">
    <property type="entry name" value="Putative gamma-butyrobetaine dioxygenase"/>
    <property type="match status" value="1"/>
</dbReference>
<dbReference type="AlphaFoldDB" id="A0A8B7Y9P1"/>
<dbReference type="SUPFAM" id="SSF51197">
    <property type="entry name" value="Clavaminate synthase-like"/>
    <property type="match status" value="1"/>
</dbReference>
<dbReference type="GO" id="GO:0005739">
    <property type="term" value="C:mitochondrion"/>
    <property type="evidence" value="ECO:0007669"/>
    <property type="project" value="TreeGrafter"/>
</dbReference>
<evidence type="ECO:0000256" key="6">
    <source>
        <dbReference type="ARBA" id="ARBA00022873"/>
    </source>
</evidence>
<keyword evidence="9" id="KW-0408">Iron</keyword>
<keyword evidence="5" id="KW-0479">Metal-binding</keyword>
<evidence type="ECO:0000256" key="5">
    <source>
        <dbReference type="ARBA" id="ARBA00022723"/>
    </source>
</evidence>
<dbReference type="PANTHER" id="PTHR10696:SF33">
    <property type="entry name" value="GAMMA-BUTYROBETAINE DIOXYGENASE"/>
    <property type="match status" value="1"/>
</dbReference>
<dbReference type="Proteomes" id="UP000694845">
    <property type="component" value="Unplaced"/>
</dbReference>
<evidence type="ECO:0000256" key="1">
    <source>
        <dbReference type="ARBA" id="ARBA00001954"/>
    </source>
</evidence>
<dbReference type="FunFam" id="3.60.130.10:FF:000001">
    <property type="entry name" value="Trimethyllysine dioxygenase, mitochondrial"/>
    <property type="match status" value="1"/>
</dbReference>
<keyword evidence="8" id="KW-0560">Oxidoreductase</keyword>
<gene>
    <name evidence="13" type="primary">LOC110978522</name>
</gene>
<dbReference type="InterPro" id="IPR003819">
    <property type="entry name" value="TauD/TfdA-like"/>
</dbReference>
<dbReference type="InterPro" id="IPR050411">
    <property type="entry name" value="AlphaKG_dependent_hydroxylases"/>
</dbReference>
<evidence type="ECO:0000313" key="13">
    <source>
        <dbReference type="RefSeq" id="XP_022089272.1"/>
    </source>
</evidence>
<evidence type="ECO:0000256" key="4">
    <source>
        <dbReference type="ARBA" id="ARBA00008654"/>
    </source>
</evidence>
<dbReference type="InterPro" id="IPR010376">
    <property type="entry name" value="GBBH-like_N"/>
</dbReference>
<dbReference type="PANTHER" id="PTHR10696">
    <property type="entry name" value="GAMMA-BUTYROBETAINE HYDROXYLASE-RELATED"/>
    <property type="match status" value="1"/>
</dbReference>
<dbReference type="InterPro" id="IPR038492">
    <property type="entry name" value="GBBH-like_N_sf"/>
</dbReference>
<dbReference type="RefSeq" id="XP_022089272.1">
    <property type="nucleotide sequence ID" value="XM_022233580.1"/>
</dbReference>
<sequence length="503" mass="57421">MMVAVQRLAQNHERTKMASSFLRRTYLAQFFSRVSTPRYAFCMNGLGNTRSTLHSLRKENASQKLFFCHSRDQQDALWKASAKLYCTQASQVFVTIPPQPLTSTASPADPGKNDFKKLTNVEVDTEKKQLLVSWEGGAESQAFPFVWLRDNCHCPDCFHPTALGRLPSAQIVEVDVVADSAELSSDGTKLIVQWDDSHKSQFTTDWLRYYRFDKSPDDQLFNPEMIFLGADVFPKCFDFGEVLTDDQVLYGWLNEVMARGIAVVKNAPAELGQLHKLAGRVAYLRSTIYGVTCQVKSKDDPNSVGYTSGALALHTDYAYYMHEPGFVMLHCIEHSKGEGGENLISDGFKVAMDLKEIDPEAFRLLTTYQFEYSDKGTDHFGRFYLHGRHPVIRLNERGNIEAIILSNHSRDPMLRVPVDQVLPIYRALDKYFKMLQQPENVLKYKMQKGDILTFNNKRMLHGRSSFKLIENGNRHLELGYLEWDEIYSRLRALAMTFGNPTNK</sequence>
<dbReference type="Gene3D" id="3.30.2020.30">
    <property type="match status" value="1"/>
</dbReference>
<reference evidence="13" key="1">
    <citation type="submission" date="2025-08" db="UniProtKB">
        <authorList>
            <consortium name="RefSeq"/>
        </authorList>
    </citation>
    <scope>IDENTIFICATION</scope>
</reference>
<name>A0A8B7Y9P1_ACAPL</name>
<keyword evidence="6" id="KW-0124">Carnitine biosynthesis</keyword>
<dbReference type="GeneID" id="110978522"/>
<feature type="domain" description="Gamma-butyrobetaine hydroxylase-like N-terminal" evidence="11">
    <location>
        <begin position="123"/>
        <end position="208"/>
    </location>
</feature>
<proteinExistence type="inferred from homology"/>
<dbReference type="UniPathway" id="UPA00118"/>
<keyword evidence="12" id="KW-1185">Reference proteome</keyword>
<accession>A0A8B7Y9P1</accession>
<dbReference type="Gene3D" id="3.60.130.10">
    <property type="entry name" value="Clavaminate synthase-like"/>
    <property type="match status" value="1"/>
</dbReference>
<evidence type="ECO:0000313" key="12">
    <source>
        <dbReference type="Proteomes" id="UP000694845"/>
    </source>
</evidence>
<dbReference type="Pfam" id="PF02668">
    <property type="entry name" value="TauD"/>
    <property type="match status" value="1"/>
</dbReference>
<evidence type="ECO:0000256" key="2">
    <source>
        <dbReference type="ARBA" id="ARBA00001961"/>
    </source>
</evidence>
<organism evidence="12 13">
    <name type="scientific">Acanthaster planci</name>
    <name type="common">Crown-of-thorns starfish</name>
    <dbReference type="NCBI Taxonomy" id="133434"/>
    <lineage>
        <taxon>Eukaryota</taxon>
        <taxon>Metazoa</taxon>
        <taxon>Echinodermata</taxon>
        <taxon>Eleutherozoa</taxon>
        <taxon>Asterozoa</taxon>
        <taxon>Asteroidea</taxon>
        <taxon>Valvatacea</taxon>
        <taxon>Valvatida</taxon>
        <taxon>Acanthasteridae</taxon>
        <taxon>Acanthaster</taxon>
    </lineage>
</organism>
<evidence type="ECO:0000256" key="3">
    <source>
        <dbReference type="ARBA" id="ARBA00005022"/>
    </source>
</evidence>
<comment type="pathway">
    <text evidence="3">Amine and polyamine biosynthesis; carnitine biosynthesis.</text>
</comment>
<dbReference type="OrthoDB" id="406634at2759"/>